<protein>
    <submittedName>
        <fullName evidence="1">Uncharacterized protein</fullName>
    </submittedName>
</protein>
<evidence type="ECO:0000313" key="2">
    <source>
        <dbReference type="EMBL" id="CAF4455256.1"/>
    </source>
</evidence>
<dbReference type="Proteomes" id="UP000682733">
    <property type="component" value="Unassembled WGS sequence"/>
</dbReference>
<dbReference type="EMBL" id="CAJNOK010058555">
    <property type="protein sequence ID" value="CAF1629767.1"/>
    <property type="molecule type" value="Genomic_DNA"/>
</dbReference>
<evidence type="ECO:0000313" key="1">
    <source>
        <dbReference type="EMBL" id="CAF1629767.1"/>
    </source>
</evidence>
<proteinExistence type="predicted"/>
<evidence type="ECO:0000313" key="3">
    <source>
        <dbReference type="Proteomes" id="UP000677228"/>
    </source>
</evidence>
<comment type="caution">
    <text evidence="1">The sequence shown here is derived from an EMBL/GenBank/DDBJ whole genome shotgun (WGS) entry which is preliminary data.</text>
</comment>
<dbReference type="EMBL" id="CAJOBA010084113">
    <property type="protein sequence ID" value="CAF4455256.1"/>
    <property type="molecule type" value="Genomic_DNA"/>
</dbReference>
<gene>
    <name evidence="1" type="ORF">OVA965_LOCUS43656</name>
    <name evidence="2" type="ORF">TMI583_LOCUS46006</name>
</gene>
<name>A0A8S2G5N9_9BILA</name>
<accession>A0A8S2G5N9</accession>
<reference evidence="1" key="1">
    <citation type="submission" date="2021-02" db="EMBL/GenBank/DDBJ databases">
        <authorList>
            <person name="Nowell W R."/>
        </authorList>
    </citation>
    <scope>NUCLEOTIDE SEQUENCE</scope>
</reference>
<sequence>MFPWCSCDGMISKYKKIILRAARNDVAAVTSDHMGNAIDNTINTKPLILSSHYGWSTHNCSCNRSVVLYPRDINHKNIVLLLCEQCYKYERNRHPQKTQHQQLIDWYYDIYADSKQFALVSGFSQDLKGHLKFNSTTLNTGHKYGSPTREMEPFEQEVVRKVVSDKLIKYTL</sequence>
<organism evidence="1 3">
    <name type="scientific">Didymodactylos carnosus</name>
    <dbReference type="NCBI Taxonomy" id="1234261"/>
    <lineage>
        <taxon>Eukaryota</taxon>
        <taxon>Metazoa</taxon>
        <taxon>Spiralia</taxon>
        <taxon>Gnathifera</taxon>
        <taxon>Rotifera</taxon>
        <taxon>Eurotatoria</taxon>
        <taxon>Bdelloidea</taxon>
        <taxon>Philodinida</taxon>
        <taxon>Philodinidae</taxon>
        <taxon>Didymodactylos</taxon>
    </lineage>
</organism>
<dbReference type="AlphaFoldDB" id="A0A8S2G5N9"/>
<dbReference type="Proteomes" id="UP000677228">
    <property type="component" value="Unassembled WGS sequence"/>
</dbReference>